<evidence type="ECO:0000313" key="4">
    <source>
        <dbReference type="Proteomes" id="UP000284706"/>
    </source>
</evidence>
<dbReference type="EMBL" id="NHYE01004753">
    <property type="protein sequence ID" value="PPQ82419.1"/>
    <property type="molecule type" value="Genomic_DNA"/>
</dbReference>
<sequence>MDAAQSDNPGPLQWSQLAFHPNGLHEIRERFRLCADGQIFDIFKTRFDAATLAWFAAGHSSSAPHVKRDETCAEFQTLARSTPKASSVRRDLRNSLRDLTFDCAALLDKAFGGSTLVIHVPGTTRPNSPREVEFVKSDVYFPAHMAREDQKCAAAVDSIIQRYISDVGLATVSRFERCTPKYWTKHNDKSAPLPYYDESSDKATILADSNVTHHVGRRAPRAPSVVNEGRTTITALQQQSSSTRRPEAQVNAELLDLRKRLEEAETALADSRRRELELLRDLSKLSGPRHTIQSTPQTPHTPERRKDANVNMVSPRALDFRSPMSSSPLFEGRGGFRDPWAQVTATPSKRGSNLANVLPTTGAPGIPGPGPASESLELHSYLLNHGLRRYATTVDIIGRFVPEKDWRDRLLSAGIPTDVLEQLMELMTSNLNDSDFHLV</sequence>
<dbReference type="Proteomes" id="UP000284706">
    <property type="component" value="Unassembled WGS sequence"/>
</dbReference>
<keyword evidence="4" id="KW-1185">Reference proteome</keyword>
<gene>
    <name evidence="3" type="ORF">CVT26_013269</name>
</gene>
<name>A0A409WVB5_9AGAR</name>
<evidence type="ECO:0000256" key="1">
    <source>
        <dbReference type="SAM" id="Coils"/>
    </source>
</evidence>
<dbReference type="AlphaFoldDB" id="A0A409WVB5"/>
<comment type="caution">
    <text evidence="3">The sequence shown here is derived from an EMBL/GenBank/DDBJ whole genome shotgun (WGS) entry which is preliminary data.</text>
</comment>
<evidence type="ECO:0000313" key="3">
    <source>
        <dbReference type="EMBL" id="PPQ82419.1"/>
    </source>
</evidence>
<proteinExistence type="predicted"/>
<keyword evidence="1" id="KW-0175">Coiled coil</keyword>
<evidence type="ECO:0000256" key="2">
    <source>
        <dbReference type="SAM" id="MobiDB-lite"/>
    </source>
</evidence>
<dbReference type="InParanoid" id="A0A409WVB5"/>
<reference evidence="3 4" key="1">
    <citation type="journal article" date="2018" name="Evol. Lett.">
        <title>Horizontal gene cluster transfer increased hallucinogenic mushroom diversity.</title>
        <authorList>
            <person name="Reynolds H.T."/>
            <person name="Vijayakumar V."/>
            <person name="Gluck-Thaler E."/>
            <person name="Korotkin H.B."/>
            <person name="Matheny P.B."/>
            <person name="Slot J.C."/>
        </authorList>
    </citation>
    <scope>NUCLEOTIDE SEQUENCE [LARGE SCALE GENOMIC DNA]</scope>
    <source>
        <strain evidence="3 4">SRW20</strain>
    </source>
</reference>
<protein>
    <submittedName>
        <fullName evidence="3">Uncharacterized protein</fullName>
    </submittedName>
</protein>
<dbReference type="OrthoDB" id="2690792at2759"/>
<feature type="region of interest" description="Disordered" evidence="2">
    <location>
        <begin position="281"/>
        <end position="309"/>
    </location>
</feature>
<organism evidence="3 4">
    <name type="scientific">Gymnopilus dilepis</name>
    <dbReference type="NCBI Taxonomy" id="231916"/>
    <lineage>
        <taxon>Eukaryota</taxon>
        <taxon>Fungi</taxon>
        <taxon>Dikarya</taxon>
        <taxon>Basidiomycota</taxon>
        <taxon>Agaricomycotina</taxon>
        <taxon>Agaricomycetes</taxon>
        <taxon>Agaricomycetidae</taxon>
        <taxon>Agaricales</taxon>
        <taxon>Agaricineae</taxon>
        <taxon>Hymenogastraceae</taxon>
        <taxon>Gymnopilus</taxon>
    </lineage>
</organism>
<feature type="compositionally biased region" description="Polar residues" evidence="2">
    <location>
        <begin position="291"/>
        <end position="300"/>
    </location>
</feature>
<accession>A0A409WVB5</accession>
<feature type="coiled-coil region" evidence="1">
    <location>
        <begin position="247"/>
        <end position="281"/>
    </location>
</feature>